<organism evidence="8 9">
    <name type="scientific">Pseudohoeflea suaedae</name>
    <dbReference type="NCBI Taxonomy" id="877384"/>
    <lineage>
        <taxon>Bacteria</taxon>
        <taxon>Pseudomonadati</taxon>
        <taxon>Pseudomonadota</taxon>
        <taxon>Alphaproteobacteria</taxon>
        <taxon>Hyphomicrobiales</taxon>
        <taxon>Rhizobiaceae</taxon>
        <taxon>Pseudohoeflea</taxon>
    </lineage>
</organism>
<dbReference type="EMBL" id="SMSI01000002">
    <property type="protein sequence ID" value="TDH35678.1"/>
    <property type="molecule type" value="Genomic_DNA"/>
</dbReference>
<dbReference type="AlphaFoldDB" id="A0A4R5PK60"/>
<accession>A0A4R5PK60</accession>
<evidence type="ECO:0000256" key="5">
    <source>
        <dbReference type="PROSITE-ProRule" id="PRU01248"/>
    </source>
</evidence>
<dbReference type="InterPro" id="IPR013762">
    <property type="entry name" value="Integrase-like_cat_sf"/>
</dbReference>
<dbReference type="Gene3D" id="1.10.150.130">
    <property type="match status" value="1"/>
</dbReference>
<feature type="domain" description="Tyr recombinase" evidence="6">
    <location>
        <begin position="170"/>
        <end position="339"/>
    </location>
</feature>
<dbReference type="PANTHER" id="PTHR30349:SF64">
    <property type="entry name" value="PROPHAGE INTEGRASE INTD-RELATED"/>
    <property type="match status" value="1"/>
</dbReference>
<sequence length="344" mass="37971">MTRIRLKGVHRVKKTLANGKVRVYHYAWRGGPLVADKDGRPLSPDEAKFAAAYAKLIDARDAPTGETMRALTALFRSSEDFKTKSPKTRRAYERYLDAIDKKFGAMPLAAVQDPRARGEFKAWRDSMATKPRTADYAWTTLARVLSFAKDRGRISVNVAERGGRLYSADRADKIWQAEDIAKMVAAAPKELQLALMLALWTGQRQGDLLRLTWFAYDGKTIKLKQRKTGARVVIPVGTPLRTVLDAMPRREGNILLNTRGRPWTEDGFRTSWGKAAGAAGIGGLTFHDLRGTAVTRLALAGCTAIQIGAITGHSTRDVEAILDAHYLGGRIELAEQAIAKLEGR</sequence>
<evidence type="ECO:0000259" key="6">
    <source>
        <dbReference type="PROSITE" id="PS51898"/>
    </source>
</evidence>
<dbReference type="InterPro" id="IPR044068">
    <property type="entry name" value="CB"/>
</dbReference>
<comment type="caution">
    <text evidence="8">The sequence shown here is derived from an EMBL/GenBank/DDBJ whole genome shotgun (WGS) entry which is preliminary data.</text>
</comment>
<keyword evidence="9" id="KW-1185">Reference proteome</keyword>
<keyword evidence="2" id="KW-0229">DNA integration</keyword>
<dbReference type="Pfam" id="PF00589">
    <property type="entry name" value="Phage_integrase"/>
    <property type="match status" value="1"/>
</dbReference>
<dbReference type="InterPro" id="IPR002104">
    <property type="entry name" value="Integrase_catalytic"/>
</dbReference>
<dbReference type="Proteomes" id="UP000295131">
    <property type="component" value="Unassembled WGS sequence"/>
</dbReference>
<reference evidence="8 9" key="1">
    <citation type="journal article" date="2013" name="Int. J. Syst. Evol. Microbiol.">
        <title>Hoeflea suaedae sp. nov., an endophytic bacterium isolated from the root of the halophyte Suaeda maritima.</title>
        <authorList>
            <person name="Chung E.J."/>
            <person name="Park J.A."/>
            <person name="Pramanik P."/>
            <person name="Bibi F."/>
            <person name="Jeon C.O."/>
            <person name="Chung Y.R."/>
        </authorList>
    </citation>
    <scope>NUCLEOTIDE SEQUENCE [LARGE SCALE GENOMIC DNA]</scope>
    <source>
        <strain evidence="8 9">YC6898</strain>
    </source>
</reference>
<dbReference type="InterPro" id="IPR050090">
    <property type="entry name" value="Tyrosine_recombinase_XerCD"/>
</dbReference>
<dbReference type="PROSITE" id="PS51900">
    <property type="entry name" value="CB"/>
    <property type="match status" value="1"/>
</dbReference>
<dbReference type="OrthoDB" id="8201432at2"/>
<name>A0A4R5PK60_9HYPH</name>
<proteinExistence type="inferred from homology"/>
<keyword evidence="4" id="KW-0233">DNA recombination</keyword>
<dbReference type="RefSeq" id="WP_133284378.1">
    <property type="nucleotide sequence ID" value="NZ_SMSI01000002.1"/>
</dbReference>
<dbReference type="InterPro" id="IPR011010">
    <property type="entry name" value="DNA_brk_join_enz"/>
</dbReference>
<dbReference type="GO" id="GO:0015074">
    <property type="term" value="P:DNA integration"/>
    <property type="evidence" value="ECO:0007669"/>
    <property type="project" value="UniProtKB-KW"/>
</dbReference>
<dbReference type="Gene3D" id="1.10.443.10">
    <property type="entry name" value="Intergrase catalytic core"/>
    <property type="match status" value="1"/>
</dbReference>
<evidence type="ECO:0000313" key="9">
    <source>
        <dbReference type="Proteomes" id="UP000295131"/>
    </source>
</evidence>
<feature type="domain" description="Core-binding (CB)" evidence="7">
    <location>
        <begin position="72"/>
        <end position="149"/>
    </location>
</feature>
<evidence type="ECO:0000256" key="4">
    <source>
        <dbReference type="ARBA" id="ARBA00023172"/>
    </source>
</evidence>
<dbReference type="GO" id="GO:0003677">
    <property type="term" value="F:DNA binding"/>
    <property type="evidence" value="ECO:0007669"/>
    <property type="project" value="UniProtKB-UniRule"/>
</dbReference>
<dbReference type="PANTHER" id="PTHR30349">
    <property type="entry name" value="PHAGE INTEGRASE-RELATED"/>
    <property type="match status" value="1"/>
</dbReference>
<evidence type="ECO:0000256" key="1">
    <source>
        <dbReference type="ARBA" id="ARBA00008857"/>
    </source>
</evidence>
<evidence type="ECO:0000256" key="3">
    <source>
        <dbReference type="ARBA" id="ARBA00023125"/>
    </source>
</evidence>
<dbReference type="GO" id="GO:0006310">
    <property type="term" value="P:DNA recombination"/>
    <property type="evidence" value="ECO:0007669"/>
    <property type="project" value="UniProtKB-KW"/>
</dbReference>
<evidence type="ECO:0000313" key="8">
    <source>
        <dbReference type="EMBL" id="TDH35678.1"/>
    </source>
</evidence>
<keyword evidence="3 5" id="KW-0238">DNA-binding</keyword>
<gene>
    <name evidence="8" type="ORF">E2A64_10075</name>
</gene>
<dbReference type="SUPFAM" id="SSF56349">
    <property type="entry name" value="DNA breaking-rejoining enzymes"/>
    <property type="match status" value="1"/>
</dbReference>
<evidence type="ECO:0000259" key="7">
    <source>
        <dbReference type="PROSITE" id="PS51900"/>
    </source>
</evidence>
<evidence type="ECO:0000256" key="2">
    <source>
        <dbReference type="ARBA" id="ARBA00022908"/>
    </source>
</evidence>
<comment type="similarity">
    <text evidence="1">Belongs to the 'phage' integrase family.</text>
</comment>
<dbReference type="PROSITE" id="PS51898">
    <property type="entry name" value="TYR_RECOMBINASE"/>
    <property type="match status" value="1"/>
</dbReference>
<dbReference type="InterPro" id="IPR010998">
    <property type="entry name" value="Integrase_recombinase_N"/>
</dbReference>
<protein>
    <submittedName>
        <fullName evidence="8">Integrase</fullName>
    </submittedName>
</protein>